<organism evidence="1 2">
    <name type="scientific">Dyadobacter luteus</name>
    <dbReference type="NCBI Taxonomy" id="2259619"/>
    <lineage>
        <taxon>Bacteria</taxon>
        <taxon>Pseudomonadati</taxon>
        <taxon>Bacteroidota</taxon>
        <taxon>Cytophagia</taxon>
        <taxon>Cytophagales</taxon>
        <taxon>Spirosomataceae</taxon>
        <taxon>Dyadobacter</taxon>
    </lineage>
</organism>
<dbReference type="SUPFAM" id="SSF49464">
    <property type="entry name" value="Carboxypeptidase regulatory domain-like"/>
    <property type="match status" value="1"/>
</dbReference>
<keyword evidence="2" id="KW-1185">Reference proteome</keyword>
<dbReference type="InterPro" id="IPR008969">
    <property type="entry name" value="CarboxyPept-like_regulatory"/>
</dbReference>
<proteinExistence type="predicted"/>
<dbReference type="Gene3D" id="2.60.40.1120">
    <property type="entry name" value="Carboxypeptidase-like, regulatory domain"/>
    <property type="match status" value="1"/>
</dbReference>
<dbReference type="OrthoDB" id="644679at2"/>
<dbReference type="Proteomes" id="UP000256373">
    <property type="component" value="Unassembled WGS sequence"/>
</dbReference>
<dbReference type="EMBL" id="QNUL01000023">
    <property type="protein sequence ID" value="REA58039.1"/>
    <property type="molecule type" value="Genomic_DNA"/>
</dbReference>
<evidence type="ECO:0000313" key="1">
    <source>
        <dbReference type="EMBL" id="REA58039.1"/>
    </source>
</evidence>
<sequence>MKATLYLLLCASALLSSCKKESNNVDPQTALERSTGSIIGLNDQGRLLGPLSGVTVTVENSNPVISAITDDEGFFELPKIENQDLITLVYSKEGFGDYKEYFTWSRFDSIQKGFNKTTVMFHQTSPVIVNSLSSTVGGDTLFVSCNVSFTGDSKERYVRFFRQDTEDVSPDRISNLVRDVSSSIKVRNGDNNLRFSISAVKDCSKYNTGDTIYMKAYGDTEHIYYYSDPTSQKLVFPATNRQGKEDIISFKIQ</sequence>
<gene>
    <name evidence="1" type="ORF">DSL64_21890</name>
</gene>
<name>A0A3D8Y5V9_9BACT</name>
<protein>
    <submittedName>
        <fullName evidence="1">Uncharacterized protein</fullName>
    </submittedName>
</protein>
<comment type="caution">
    <text evidence="1">The sequence shown here is derived from an EMBL/GenBank/DDBJ whole genome shotgun (WGS) entry which is preliminary data.</text>
</comment>
<dbReference type="RefSeq" id="WP_115833078.1">
    <property type="nucleotide sequence ID" value="NZ_QNUL01000023.1"/>
</dbReference>
<accession>A0A3D8Y5V9</accession>
<evidence type="ECO:0000313" key="2">
    <source>
        <dbReference type="Proteomes" id="UP000256373"/>
    </source>
</evidence>
<dbReference type="PROSITE" id="PS51257">
    <property type="entry name" value="PROKAR_LIPOPROTEIN"/>
    <property type="match status" value="1"/>
</dbReference>
<reference evidence="1 2" key="1">
    <citation type="submission" date="2018-07" db="EMBL/GenBank/DDBJ databases">
        <title>Dyadobacter roseus sp. nov., isolated from rose rhizosphere soil.</title>
        <authorList>
            <person name="Chen L."/>
        </authorList>
    </citation>
    <scope>NUCLEOTIDE SEQUENCE [LARGE SCALE GENOMIC DNA]</scope>
    <source>
        <strain evidence="1 2">RS19</strain>
    </source>
</reference>
<dbReference type="AlphaFoldDB" id="A0A3D8Y5V9"/>